<dbReference type="Gene3D" id="1.10.225.10">
    <property type="entry name" value="Saposin-like"/>
    <property type="match status" value="1"/>
</dbReference>
<feature type="domain" description="ARMET C-terminal" evidence="8">
    <location>
        <begin position="210"/>
        <end position="252"/>
    </location>
</feature>
<comment type="similarity">
    <text evidence="2">Belongs to the ARMET family.</text>
</comment>
<dbReference type="PANTHER" id="PTHR12990:SF5">
    <property type="entry name" value="MESENCEPHALIC ASTROCYTE-DERIVED NEUROTROPHIC FACTOR HOMOLOG"/>
    <property type="match status" value="1"/>
</dbReference>
<dbReference type="Pfam" id="PF20145">
    <property type="entry name" value="ARMET_N"/>
    <property type="match status" value="1"/>
</dbReference>
<protein>
    <recommendedName>
        <fullName evidence="3">Mesencephalic astrocyte-derived neurotrophic factor homolog</fullName>
    </recommendedName>
    <alternativeName>
        <fullName evidence="7">MANF/CDNF-like protein</fullName>
    </alternativeName>
</protein>
<evidence type="ECO:0000256" key="3">
    <source>
        <dbReference type="ARBA" id="ARBA00014267"/>
    </source>
</evidence>
<gene>
    <name evidence="10" type="ORF">TPAB3V08_LOCUS4960</name>
</gene>
<dbReference type="InterPro" id="IPR045332">
    <property type="entry name" value="ARMET_N"/>
</dbReference>
<evidence type="ECO:0000313" key="10">
    <source>
        <dbReference type="EMBL" id="CAG2057985.1"/>
    </source>
</evidence>
<proteinExistence type="inferred from homology"/>
<organism evidence="10 11">
    <name type="scientific">Timema podura</name>
    <name type="common">Walking stick</name>
    <dbReference type="NCBI Taxonomy" id="61482"/>
    <lineage>
        <taxon>Eukaryota</taxon>
        <taxon>Metazoa</taxon>
        <taxon>Ecdysozoa</taxon>
        <taxon>Arthropoda</taxon>
        <taxon>Hexapoda</taxon>
        <taxon>Insecta</taxon>
        <taxon>Pterygota</taxon>
        <taxon>Neoptera</taxon>
        <taxon>Polyneoptera</taxon>
        <taxon>Phasmatodea</taxon>
        <taxon>Timematodea</taxon>
        <taxon>Timematoidea</taxon>
        <taxon>Timematidae</taxon>
        <taxon>Timema</taxon>
    </lineage>
</organism>
<evidence type="ECO:0000256" key="1">
    <source>
        <dbReference type="ARBA" id="ARBA00004613"/>
    </source>
</evidence>
<evidence type="ECO:0000256" key="6">
    <source>
        <dbReference type="ARBA" id="ARBA00023157"/>
    </source>
</evidence>
<keyword evidence="11" id="KW-1185">Reference proteome</keyword>
<dbReference type="EMBL" id="CAJPIN010006410">
    <property type="protein sequence ID" value="CAG2057985.1"/>
    <property type="molecule type" value="Genomic_DNA"/>
</dbReference>
<evidence type="ECO:0000259" key="9">
    <source>
        <dbReference type="Pfam" id="PF20145"/>
    </source>
</evidence>
<comment type="caution">
    <text evidence="10">The sequence shown here is derived from an EMBL/GenBank/DDBJ whole genome shotgun (WGS) entry which is preliminary data.</text>
</comment>
<feature type="non-terminal residue" evidence="10">
    <location>
        <position position="1"/>
    </location>
</feature>
<dbReference type="InterPro" id="IPR045333">
    <property type="entry name" value="ARMET-like"/>
</dbReference>
<dbReference type="PANTHER" id="PTHR12990">
    <property type="entry name" value="ARMET-LIKE PROTEIN"/>
    <property type="match status" value="1"/>
</dbReference>
<comment type="subcellular location">
    <subcellularLocation>
        <location evidence="1">Secreted</location>
    </subcellularLocation>
</comment>
<dbReference type="Proteomes" id="UP001153148">
    <property type="component" value="Unassembled WGS sequence"/>
</dbReference>
<reference evidence="10" key="1">
    <citation type="submission" date="2021-03" db="EMBL/GenBank/DDBJ databases">
        <authorList>
            <person name="Tran Van P."/>
        </authorList>
    </citation>
    <scope>NUCLEOTIDE SEQUENCE</scope>
</reference>
<keyword evidence="6" id="KW-1015">Disulfide bond</keyword>
<name>A0ABN7NQ62_TIMPD</name>
<evidence type="ECO:0000256" key="7">
    <source>
        <dbReference type="ARBA" id="ARBA00032923"/>
    </source>
</evidence>
<feature type="domain" description="ARMET N-terminal" evidence="9">
    <location>
        <begin position="111"/>
        <end position="206"/>
    </location>
</feature>
<evidence type="ECO:0000256" key="2">
    <source>
        <dbReference type="ARBA" id="ARBA00005617"/>
    </source>
</evidence>
<dbReference type="Gene3D" id="1.10.720.30">
    <property type="entry name" value="SAP domain"/>
    <property type="match status" value="1"/>
</dbReference>
<evidence type="ECO:0000256" key="5">
    <source>
        <dbReference type="ARBA" id="ARBA00022729"/>
    </source>
</evidence>
<dbReference type="InterPro" id="IPR036361">
    <property type="entry name" value="SAP_dom_sf"/>
</dbReference>
<dbReference type="Pfam" id="PF10208">
    <property type="entry name" value="ARMET_C"/>
    <property type="match status" value="1"/>
</dbReference>
<sequence>HPTKIRTSISPSWAVELNTTSALANFTTEAGNTNIVTLLVRRGIIGLSSLVGAGEERDQNRIVCDSDQVKSQPLGQIISHKMKPCSPQLLPVTVVLATLFLGSVLSLKKEDCEVCITVVERFSNSLSPEVKSDTKKIENEFRDFCKALKNKENRFCYYLGGMEDSATGILGELSKPLSWSLPADKICEKLKKMDNQICDLRYDKTIDLKTVELKKLKVRDLRKILNDWDEVCEGCIEKTDFIKRIEELKPLYVREEL</sequence>
<accession>A0ABN7NQ62</accession>
<dbReference type="SUPFAM" id="SSF68906">
    <property type="entry name" value="SAP domain"/>
    <property type="match status" value="1"/>
</dbReference>
<keyword evidence="5" id="KW-0732">Signal</keyword>
<evidence type="ECO:0000256" key="4">
    <source>
        <dbReference type="ARBA" id="ARBA00022525"/>
    </source>
</evidence>
<keyword evidence="4" id="KW-0964">Secreted</keyword>
<evidence type="ECO:0000313" key="11">
    <source>
        <dbReference type="Proteomes" id="UP001153148"/>
    </source>
</evidence>
<dbReference type="InterPro" id="IPR019345">
    <property type="entry name" value="ARMET_C"/>
</dbReference>
<evidence type="ECO:0000259" key="8">
    <source>
        <dbReference type="Pfam" id="PF10208"/>
    </source>
</evidence>